<dbReference type="KEGG" id="tet:TTHERM_000279809"/>
<dbReference type="EMBL" id="GG662656">
    <property type="protein sequence ID" value="EWS73853.1"/>
    <property type="molecule type" value="Genomic_DNA"/>
</dbReference>
<proteinExistence type="predicted"/>
<name>W7XBR5_TETTS</name>
<dbReference type="GeneID" id="24438169"/>
<keyword evidence="2" id="KW-1185">Reference proteome</keyword>
<dbReference type="AlphaFoldDB" id="W7XBR5"/>
<gene>
    <name evidence="1" type="ORF">TTHERM_000279809</name>
</gene>
<protein>
    <submittedName>
        <fullName evidence="1">Uncharacterized protein</fullName>
    </submittedName>
</protein>
<dbReference type="Proteomes" id="UP000009168">
    <property type="component" value="Unassembled WGS sequence"/>
</dbReference>
<accession>W7XBR5</accession>
<sequence length="112" mass="13761">MLKNEQQILRIQDKDVKLQFCNLNFKLSSCAFIQLKQDKYCEQFKRQTQDQLFIYLLVRIVNKLINQSIYYYSKQGKNQLQYFLQKKQKSNIIQSKTFNIKQYQKADYKLWK</sequence>
<dbReference type="RefSeq" id="XP_012653600.1">
    <property type="nucleotide sequence ID" value="XM_012798146.1"/>
</dbReference>
<dbReference type="InParanoid" id="W7XBR5"/>
<evidence type="ECO:0000313" key="2">
    <source>
        <dbReference type="Proteomes" id="UP000009168"/>
    </source>
</evidence>
<organism evidence="1 2">
    <name type="scientific">Tetrahymena thermophila (strain SB210)</name>
    <dbReference type="NCBI Taxonomy" id="312017"/>
    <lineage>
        <taxon>Eukaryota</taxon>
        <taxon>Sar</taxon>
        <taxon>Alveolata</taxon>
        <taxon>Ciliophora</taxon>
        <taxon>Intramacronucleata</taxon>
        <taxon>Oligohymenophorea</taxon>
        <taxon>Hymenostomatida</taxon>
        <taxon>Tetrahymenina</taxon>
        <taxon>Tetrahymenidae</taxon>
        <taxon>Tetrahymena</taxon>
    </lineage>
</organism>
<reference evidence="2" key="1">
    <citation type="journal article" date="2006" name="PLoS Biol.">
        <title>Macronuclear genome sequence of the ciliate Tetrahymena thermophila, a model eukaryote.</title>
        <authorList>
            <person name="Eisen J.A."/>
            <person name="Coyne R.S."/>
            <person name="Wu M."/>
            <person name="Wu D."/>
            <person name="Thiagarajan M."/>
            <person name="Wortman J.R."/>
            <person name="Badger J.H."/>
            <person name="Ren Q."/>
            <person name="Amedeo P."/>
            <person name="Jones K.M."/>
            <person name="Tallon L.J."/>
            <person name="Delcher A.L."/>
            <person name="Salzberg S.L."/>
            <person name="Silva J.C."/>
            <person name="Haas B.J."/>
            <person name="Majoros W.H."/>
            <person name="Farzad M."/>
            <person name="Carlton J.M."/>
            <person name="Smith R.K. Jr."/>
            <person name="Garg J."/>
            <person name="Pearlman R.E."/>
            <person name="Karrer K.M."/>
            <person name="Sun L."/>
            <person name="Manning G."/>
            <person name="Elde N.C."/>
            <person name="Turkewitz A.P."/>
            <person name="Asai D.J."/>
            <person name="Wilkes D.E."/>
            <person name="Wang Y."/>
            <person name="Cai H."/>
            <person name="Collins K."/>
            <person name="Stewart B.A."/>
            <person name="Lee S.R."/>
            <person name="Wilamowska K."/>
            <person name="Weinberg Z."/>
            <person name="Ruzzo W.L."/>
            <person name="Wloga D."/>
            <person name="Gaertig J."/>
            <person name="Frankel J."/>
            <person name="Tsao C.-C."/>
            <person name="Gorovsky M.A."/>
            <person name="Keeling P.J."/>
            <person name="Waller R.F."/>
            <person name="Patron N.J."/>
            <person name="Cherry J.M."/>
            <person name="Stover N.A."/>
            <person name="Krieger C.J."/>
            <person name="del Toro C."/>
            <person name="Ryder H.F."/>
            <person name="Williamson S.C."/>
            <person name="Barbeau R.A."/>
            <person name="Hamilton E.P."/>
            <person name="Orias E."/>
        </authorList>
    </citation>
    <scope>NUCLEOTIDE SEQUENCE [LARGE SCALE GENOMIC DNA]</scope>
    <source>
        <strain evidence="2">SB210</strain>
    </source>
</reference>
<evidence type="ECO:0000313" key="1">
    <source>
        <dbReference type="EMBL" id="EWS73853.1"/>
    </source>
</evidence>